<dbReference type="PANTHER" id="PTHR10978">
    <property type="entry name" value="SUCCINATE DEHYDROGENASE CYTOCHROME B560 SUBUNIT"/>
    <property type="match status" value="1"/>
</dbReference>
<evidence type="ECO:0000256" key="6">
    <source>
        <dbReference type="ARBA" id="ARBA00023004"/>
    </source>
</evidence>
<evidence type="ECO:0008006" key="11">
    <source>
        <dbReference type="Google" id="ProtNLM"/>
    </source>
</evidence>
<reference evidence="9 10" key="1">
    <citation type="journal article" date="2019" name="Sci. Rep.">
        <title>Orb-weaving spider Araneus ventricosus genome elucidates the spidroin gene catalogue.</title>
        <authorList>
            <person name="Kono N."/>
            <person name="Nakamura H."/>
            <person name="Ohtoshi R."/>
            <person name="Moran D.A.P."/>
            <person name="Shinohara A."/>
            <person name="Yoshida Y."/>
            <person name="Fujiwara M."/>
            <person name="Mori M."/>
            <person name="Tomita M."/>
            <person name="Arakawa K."/>
        </authorList>
    </citation>
    <scope>NUCLEOTIDE SEQUENCE [LARGE SCALE GENOMIC DNA]</scope>
</reference>
<evidence type="ECO:0000256" key="7">
    <source>
        <dbReference type="ARBA" id="ARBA00023136"/>
    </source>
</evidence>
<feature type="transmembrane region" description="Helical" evidence="8">
    <location>
        <begin position="166"/>
        <end position="184"/>
    </location>
</feature>
<proteinExistence type="predicted"/>
<dbReference type="GO" id="GO:0005739">
    <property type="term" value="C:mitochondrion"/>
    <property type="evidence" value="ECO:0007669"/>
    <property type="project" value="GOC"/>
</dbReference>
<dbReference type="InterPro" id="IPR014314">
    <property type="entry name" value="Succ_DH_cytb556"/>
</dbReference>
<dbReference type="Gene3D" id="1.20.1300.10">
    <property type="entry name" value="Fumarate reductase/succinate dehydrogenase, transmembrane subunit"/>
    <property type="match status" value="1"/>
</dbReference>
<comment type="subcellular location">
    <subcellularLocation>
        <location evidence="1">Membrane</location>
        <topology evidence="1">Multi-pass membrane protein</topology>
    </subcellularLocation>
</comment>
<dbReference type="Proteomes" id="UP000499080">
    <property type="component" value="Unassembled WGS sequence"/>
</dbReference>
<keyword evidence="5 8" id="KW-1133">Transmembrane helix</keyword>
<dbReference type="PANTHER" id="PTHR10978:SF5">
    <property type="entry name" value="SUCCINATE DEHYDROGENASE CYTOCHROME B560 SUBUNIT, MITOCHONDRIAL"/>
    <property type="match status" value="1"/>
</dbReference>
<dbReference type="GO" id="GO:0006121">
    <property type="term" value="P:mitochondrial electron transport, succinate to ubiquinone"/>
    <property type="evidence" value="ECO:0007669"/>
    <property type="project" value="TreeGrafter"/>
</dbReference>
<sequence length="227" mass="26301">MELLTALVGARLTYSVIEALSWKEVKCYCWSDSTTVLAWISREENWSAFVRNRVQEIWKLRGCTATQLMSLRWWEGPKCLTEPSDLWQHGNILNEDINEDKIEKEKLKSIKSFANTENIIQYNRIYSFSKYQQLVRLVGLYGFAIGMLALPAQFPYYFEYFQTLHIAAPVIFSLKFALAWNLFYHGANGVRHLFWDMGYGYDLKNLYLSGYLVLGFSLGASLIAALI</sequence>
<accession>A0A4Y2BBB5</accession>
<protein>
    <recommendedName>
        <fullName evidence="11">Succinate dehydrogenase cytochrome b560 subunit, mitochondrial</fullName>
    </recommendedName>
</protein>
<evidence type="ECO:0000256" key="3">
    <source>
        <dbReference type="ARBA" id="ARBA00022692"/>
    </source>
</evidence>
<dbReference type="CDD" id="cd03499">
    <property type="entry name" value="SQR_TypeC_SdhC"/>
    <property type="match status" value="1"/>
</dbReference>
<keyword evidence="4" id="KW-0479">Metal-binding</keyword>
<feature type="transmembrane region" description="Helical" evidence="8">
    <location>
        <begin position="134"/>
        <end position="154"/>
    </location>
</feature>
<organism evidence="9 10">
    <name type="scientific">Araneus ventricosus</name>
    <name type="common">Orbweaver spider</name>
    <name type="synonym">Epeira ventricosa</name>
    <dbReference type="NCBI Taxonomy" id="182803"/>
    <lineage>
        <taxon>Eukaryota</taxon>
        <taxon>Metazoa</taxon>
        <taxon>Ecdysozoa</taxon>
        <taxon>Arthropoda</taxon>
        <taxon>Chelicerata</taxon>
        <taxon>Arachnida</taxon>
        <taxon>Araneae</taxon>
        <taxon>Araneomorphae</taxon>
        <taxon>Entelegynae</taxon>
        <taxon>Araneoidea</taxon>
        <taxon>Araneidae</taxon>
        <taxon>Araneus</taxon>
    </lineage>
</organism>
<keyword evidence="3 8" id="KW-0812">Transmembrane</keyword>
<dbReference type="SUPFAM" id="SSF81343">
    <property type="entry name" value="Fumarate reductase respiratory complex transmembrane subunits"/>
    <property type="match status" value="1"/>
</dbReference>
<keyword evidence="10" id="KW-1185">Reference proteome</keyword>
<evidence type="ECO:0000256" key="5">
    <source>
        <dbReference type="ARBA" id="ARBA00022989"/>
    </source>
</evidence>
<gene>
    <name evidence="9" type="ORF">AVEN_87824_1</name>
</gene>
<dbReference type="PROSITE" id="PS01001">
    <property type="entry name" value="SDH_CYT_2"/>
    <property type="match status" value="1"/>
</dbReference>
<dbReference type="GO" id="GO:0046872">
    <property type="term" value="F:metal ion binding"/>
    <property type="evidence" value="ECO:0007669"/>
    <property type="project" value="UniProtKB-KW"/>
</dbReference>
<dbReference type="EMBL" id="BGPR01000065">
    <property type="protein sequence ID" value="GBL89480.1"/>
    <property type="molecule type" value="Genomic_DNA"/>
</dbReference>
<dbReference type="InterPro" id="IPR034804">
    <property type="entry name" value="SQR/QFR_C/D"/>
</dbReference>
<dbReference type="GO" id="GO:0016020">
    <property type="term" value="C:membrane"/>
    <property type="evidence" value="ECO:0007669"/>
    <property type="project" value="UniProtKB-SubCell"/>
</dbReference>
<keyword evidence="6" id="KW-0408">Iron</keyword>
<dbReference type="GO" id="GO:0009055">
    <property type="term" value="F:electron transfer activity"/>
    <property type="evidence" value="ECO:0007669"/>
    <property type="project" value="InterPro"/>
</dbReference>
<name>A0A4Y2BBB5_ARAVE</name>
<feature type="transmembrane region" description="Helical" evidence="8">
    <location>
        <begin position="205"/>
        <end position="226"/>
    </location>
</feature>
<dbReference type="InterPro" id="IPR000701">
    <property type="entry name" value="SuccDH_FuR_B_TM-su"/>
</dbReference>
<dbReference type="GO" id="GO:0006099">
    <property type="term" value="P:tricarboxylic acid cycle"/>
    <property type="evidence" value="ECO:0007669"/>
    <property type="project" value="InterPro"/>
</dbReference>
<keyword evidence="2" id="KW-0349">Heme</keyword>
<dbReference type="Pfam" id="PF01127">
    <property type="entry name" value="Sdh_cyt"/>
    <property type="match status" value="1"/>
</dbReference>
<evidence type="ECO:0000256" key="8">
    <source>
        <dbReference type="SAM" id="Phobius"/>
    </source>
</evidence>
<dbReference type="OrthoDB" id="588261at2759"/>
<evidence type="ECO:0000313" key="10">
    <source>
        <dbReference type="Proteomes" id="UP000499080"/>
    </source>
</evidence>
<evidence type="ECO:0000313" key="9">
    <source>
        <dbReference type="EMBL" id="GBL89480.1"/>
    </source>
</evidence>
<dbReference type="AlphaFoldDB" id="A0A4Y2BBB5"/>
<evidence type="ECO:0000256" key="2">
    <source>
        <dbReference type="ARBA" id="ARBA00022617"/>
    </source>
</evidence>
<evidence type="ECO:0000256" key="4">
    <source>
        <dbReference type="ARBA" id="ARBA00022723"/>
    </source>
</evidence>
<evidence type="ECO:0000256" key="1">
    <source>
        <dbReference type="ARBA" id="ARBA00004141"/>
    </source>
</evidence>
<dbReference type="InterPro" id="IPR018495">
    <property type="entry name" value="Succ_DH_cyt_bsu_CS"/>
</dbReference>
<comment type="caution">
    <text evidence="9">The sequence shown here is derived from an EMBL/GenBank/DDBJ whole genome shotgun (WGS) entry which is preliminary data.</text>
</comment>
<keyword evidence="7 8" id="KW-0472">Membrane</keyword>